<keyword evidence="2" id="KW-0926">Vacuole</keyword>
<keyword evidence="4 6" id="KW-1133">Transmembrane helix</keyword>
<dbReference type="RefSeq" id="XP_017989241.1">
    <property type="nucleotide sequence ID" value="XM_018133596.1"/>
</dbReference>
<feature type="transmembrane region" description="Helical" evidence="6">
    <location>
        <begin position="672"/>
        <end position="699"/>
    </location>
</feature>
<reference evidence="8 9" key="1">
    <citation type="submission" date="2016-01" db="EMBL/GenBank/DDBJ databases">
        <title>Genome sequence of the yeast Holleya sinecauda.</title>
        <authorList>
            <person name="Dietrich F.S."/>
        </authorList>
    </citation>
    <scope>NUCLEOTIDE SEQUENCE [LARGE SCALE GENOMIC DNA]</scope>
    <source>
        <strain evidence="8 9">ATCC 58844</strain>
    </source>
</reference>
<evidence type="ECO:0000256" key="1">
    <source>
        <dbReference type="ARBA" id="ARBA00004128"/>
    </source>
</evidence>
<evidence type="ECO:0000313" key="9">
    <source>
        <dbReference type="Proteomes" id="UP000243052"/>
    </source>
</evidence>
<name>A0A109V003_9SACH</name>
<evidence type="ECO:0000313" key="8">
    <source>
        <dbReference type="EMBL" id="AMD22245.1"/>
    </source>
</evidence>
<dbReference type="PANTHER" id="PTHR46140">
    <property type="entry name" value="VACUOLAR TRANSPORTER CHAPERONE 1-RELATED"/>
    <property type="match status" value="1"/>
</dbReference>
<dbReference type="PROSITE" id="PS51382">
    <property type="entry name" value="SPX"/>
    <property type="match status" value="1"/>
</dbReference>
<dbReference type="EMBL" id="CP014247">
    <property type="protein sequence ID" value="AMD22245.1"/>
    <property type="molecule type" value="Genomic_DNA"/>
</dbReference>
<evidence type="ECO:0000256" key="6">
    <source>
        <dbReference type="SAM" id="Phobius"/>
    </source>
</evidence>
<keyword evidence="9" id="KW-1185">Reference proteome</keyword>
<dbReference type="Proteomes" id="UP000243052">
    <property type="component" value="Chromosome vii"/>
</dbReference>
<dbReference type="OrthoDB" id="5588846at2759"/>
<evidence type="ECO:0000256" key="3">
    <source>
        <dbReference type="ARBA" id="ARBA00022692"/>
    </source>
</evidence>
<evidence type="ECO:0000256" key="5">
    <source>
        <dbReference type="ARBA" id="ARBA00023136"/>
    </source>
</evidence>
<feature type="transmembrane region" description="Helical" evidence="6">
    <location>
        <begin position="743"/>
        <end position="765"/>
    </location>
</feature>
<dbReference type="GeneID" id="28725589"/>
<dbReference type="GO" id="GO:0033254">
    <property type="term" value="C:vacuolar transporter chaperone complex"/>
    <property type="evidence" value="ECO:0007669"/>
    <property type="project" value="TreeGrafter"/>
</dbReference>
<dbReference type="GO" id="GO:0000329">
    <property type="term" value="C:fungal-type vacuole membrane"/>
    <property type="evidence" value="ECO:0007669"/>
    <property type="project" value="TreeGrafter"/>
</dbReference>
<evidence type="ECO:0000259" key="7">
    <source>
        <dbReference type="PROSITE" id="PS51382"/>
    </source>
</evidence>
<dbReference type="AlphaFoldDB" id="A0A109V003"/>
<dbReference type="STRING" id="45286.A0A109V003"/>
<keyword evidence="3 6" id="KW-0812">Transmembrane</keyword>
<dbReference type="InterPro" id="IPR004331">
    <property type="entry name" value="SPX_dom"/>
</dbReference>
<comment type="subcellular location">
    <subcellularLocation>
        <location evidence="1">Vacuole membrane</location>
        <topology evidence="1">Multi-pass membrane protein</topology>
    </subcellularLocation>
</comment>
<gene>
    <name evidence="8" type="ORF">AW171_hschr74270</name>
</gene>
<keyword evidence="5 6" id="KW-0472">Membrane</keyword>
<evidence type="ECO:0000256" key="2">
    <source>
        <dbReference type="ARBA" id="ARBA00022554"/>
    </source>
</evidence>
<dbReference type="GO" id="GO:0007034">
    <property type="term" value="P:vacuolar transport"/>
    <property type="evidence" value="ECO:0007669"/>
    <property type="project" value="TreeGrafter"/>
</dbReference>
<dbReference type="PANTHER" id="PTHR46140:SF1">
    <property type="entry name" value="VACUOLAR TRANSPORTER CHAPERONE COMPLEX SUBUNIT 4-RELATED"/>
    <property type="match status" value="1"/>
</dbReference>
<evidence type="ECO:0000256" key="4">
    <source>
        <dbReference type="ARBA" id="ARBA00022989"/>
    </source>
</evidence>
<dbReference type="GO" id="GO:0016237">
    <property type="term" value="P:microautophagy"/>
    <property type="evidence" value="ECO:0007669"/>
    <property type="project" value="TreeGrafter"/>
</dbReference>
<feature type="transmembrane region" description="Helical" evidence="6">
    <location>
        <begin position="711"/>
        <end position="736"/>
    </location>
</feature>
<organism evidence="8 9">
    <name type="scientific">Eremothecium sinecaudum</name>
    <dbReference type="NCBI Taxonomy" id="45286"/>
    <lineage>
        <taxon>Eukaryota</taxon>
        <taxon>Fungi</taxon>
        <taxon>Dikarya</taxon>
        <taxon>Ascomycota</taxon>
        <taxon>Saccharomycotina</taxon>
        <taxon>Saccharomycetes</taxon>
        <taxon>Saccharomycetales</taxon>
        <taxon>Saccharomycetaceae</taxon>
        <taxon>Eremothecium</taxon>
    </lineage>
</organism>
<dbReference type="CDD" id="cd14474">
    <property type="entry name" value="SPX_YDR089W"/>
    <property type="match status" value="1"/>
</dbReference>
<feature type="domain" description="SPX" evidence="7">
    <location>
        <begin position="1"/>
        <end position="146"/>
    </location>
</feature>
<dbReference type="GO" id="GO:0006799">
    <property type="term" value="P:polyphosphate biosynthetic process"/>
    <property type="evidence" value="ECO:0007669"/>
    <property type="project" value="UniProtKB-ARBA"/>
</dbReference>
<dbReference type="InterPro" id="IPR051572">
    <property type="entry name" value="VTC_Complex_Subunit"/>
</dbReference>
<dbReference type="GO" id="GO:0042144">
    <property type="term" value="P:vacuole fusion, non-autophagic"/>
    <property type="evidence" value="ECO:0007669"/>
    <property type="project" value="TreeGrafter"/>
</dbReference>
<protein>
    <submittedName>
        <fullName evidence="8">HGL095Wp</fullName>
    </submittedName>
</protein>
<sequence length="769" mass="87262">MRLGKNIAYKSVPEWKLNSINYNKLKRDIKEVASSQNYGNDDELLCKLFESFQEQFRITNVFVCLKIRQVNARLVGIASKIVELNKANEIPAESTKFNATRLHLEYCSLELQQLSRYINLQRVALRKLTRKFKRYYWNKAVAKDFVLELNSCDELHYGQEGISFMNADLEPILAEISLLLRALINVGNGTIGYGDRELEYLLLEKTIVDTTVKSCLEFDALFLGKYHHLQTFVLAKDQVDDVKALLIKSGYHVVDKQDWQQLSQIENETDNGIPNSRQATKLDMGTLSTLPHSLLEMIPLDFAFAQDDKHNQHPSILLHGQGEDECVLMCHVGGMRGHICTKDLPLSTVLETLLQKQTEHDETSLSALDAMCLDWIKTHHLGMSDIIINTKRTRFFVRKQTIIGEEIHHTAYLIAIDENVTVNNELHLKHAFLEIRKLSSHVSPNKHDMPLIRICGYLLDNGIACCPIDPKHTLWNLGHQLKDSSQEFIDEEFCNIVSGQMSATALFNQGKEKMANIVEIQGQNHFTGKQAILLPPIDTRNDTLPVYGDWNHCNVEESAELNQIYGEDEHGGFIRFNRDFIEAFYHCLETLSFFFTHGPGKHSDQCEDAYEALLQPSPERNGSYATFDQSTSSSISPVHPMMYSTWDPEGLFHNEVGGEQLYAYKHDAVISIFYIVTLLMSCITTGATMGIIFSLFSVIGNGQTEFEGTVYITSLVLSSLVLSLVLSSFSLLLLFSRFKVAPWWHYTSCGAVFFLVTSCVCYGLVSLFI</sequence>
<accession>A0A109V003</accession>
<proteinExistence type="predicted"/>